<evidence type="ECO:0000256" key="1">
    <source>
        <dbReference type="SAM" id="MobiDB-lite"/>
    </source>
</evidence>
<dbReference type="EMBL" id="SPUK01000008">
    <property type="protein sequence ID" value="TQV95118.1"/>
    <property type="molecule type" value="Genomic_DNA"/>
</dbReference>
<name>A0A545V080_9HYPO</name>
<dbReference type="OrthoDB" id="4870730at2759"/>
<dbReference type="AlphaFoldDB" id="A0A545V080"/>
<proteinExistence type="predicted"/>
<gene>
    <name evidence="2" type="ORF">IF1G_06105</name>
</gene>
<evidence type="ECO:0000313" key="3">
    <source>
        <dbReference type="Proteomes" id="UP000315783"/>
    </source>
</evidence>
<accession>A0A545V080</accession>
<comment type="caution">
    <text evidence="2">The sequence shown here is derived from an EMBL/GenBank/DDBJ whole genome shotgun (WGS) entry which is preliminary data.</text>
</comment>
<keyword evidence="3" id="KW-1185">Reference proteome</keyword>
<evidence type="ECO:0000313" key="2">
    <source>
        <dbReference type="EMBL" id="TQV95118.1"/>
    </source>
</evidence>
<organism evidence="2 3">
    <name type="scientific">Cordyceps javanica</name>
    <dbReference type="NCBI Taxonomy" id="43265"/>
    <lineage>
        <taxon>Eukaryota</taxon>
        <taxon>Fungi</taxon>
        <taxon>Dikarya</taxon>
        <taxon>Ascomycota</taxon>
        <taxon>Pezizomycotina</taxon>
        <taxon>Sordariomycetes</taxon>
        <taxon>Hypocreomycetidae</taxon>
        <taxon>Hypocreales</taxon>
        <taxon>Cordycipitaceae</taxon>
        <taxon>Cordyceps</taxon>
    </lineage>
</organism>
<sequence>MNEPSSKPEVPKGLGVDEKPKHSAKRKPDEKHSEKPEVKNVFGLGTAPKQYRVFRISKSEIGEKNQKLHIWIETPDKTCAGFLVEFRLNSKGAVECNMREKSHALDTRGAKRLGYLKQSFMNANKADKADKADEDDEDDEDEKPWWEPIRAWIDCKKPLGVIVGDIMSGLKSLDVFSSCRLENRDESMDDTDLLEYPMFQALWRTKHNNDDALAIEWPGAPILLFLYRCSSAVEFEEVRELTVQETAAEHTVVVGWFFQMDREQVQHICKSEKPPTDAESAADWARGVAGLLLEKQIVFWKGDSRMELISFGALDETTISEPAVVVGGHTVVSEHNAGEPGPASETEFDGDEITYESCSDFGSEDMEIEWF</sequence>
<dbReference type="Proteomes" id="UP000315783">
    <property type="component" value="Unassembled WGS sequence"/>
</dbReference>
<protein>
    <submittedName>
        <fullName evidence="2">Uncharacterized protein</fullName>
    </submittedName>
</protein>
<feature type="region of interest" description="Disordered" evidence="1">
    <location>
        <begin position="1"/>
        <end position="40"/>
    </location>
</feature>
<feature type="compositionally biased region" description="Basic and acidic residues" evidence="1">
    <location>
        <begin position="15"/>
        <end position="38"/>
    </location>
</feature>
<reference evidence="2 3" key="1">
    <citation type="journal article" date="2019" name="Appl. Microbiol. Biotechnol.">
        <title>Genome sequence of Isaria javanica and comparative genome analysis insights into family S53 peptidase evolution in fungal entomopathogens.</title>
        <authorList>
            <person name="Lin R."/>
            <person name="Zhang X."/>
            <person name="Xin B."/>
            <person name="Zou M."/>
            <person name="Gao Y."/>
            <person name="Qin F."/>
            <person name="Hu Q."/>
            <person name="Xie B."/>
            <person name="Cheng X."/>
        </authorList>
    </citation>
    <scope>NUCLEOTIDE SEQUENCE [LARGE SCALE GENOMIC DNA]</scope>
    <source>
        <strain evidence="2 3">IJ1G</strain>
    </source>
</reference>